<dbReference type="AlphaFoldDB" id="M7NRM7"/>
<evidence type="ECO:0000313" key="1">
    <source>
        <dbReference type="EMBL" id="EMR04340.1"/>
    </source>
</evidence>
<accession>M7NRM7</accession>
<gene>
    <name evidence="1" type="ORF">ADICEAN_00503</name>
</gene>
<proteinExistence type="predicted"/>
<organism evidence="1 2">
    <name type="scientific">Cesiribacter andamanensis AMV16</name>
    <dbReference type="NCBI Taxonomy" id="1279009"/>
    <lineage>
        <taxon>Bacteria</taxon>
        <taxon>Pseudomonadati</taxon>
        <taxon>Bacteroidota</taxon>
        <taxon>Cytophagia</taxon>
        <taxon>Cytophagales</taxon>
        <taxon>Cesiribacteraceae</taxon>
        <taxon>Cesiribacter</taxon>
    </lineage>
</organism>
<protein>
    <submittedName>
        <fullName evidence="1">Uncharacterized protein</fullName>
    </submittedName>
</protein>
<dbReference type="PROSITE" id="PS51257">
    <property type="entry name" value="PROKAR_LIPOPROTEIN"/>
    <property type="match status" value="1"/>
</dbReference>
<dbReference type="Proteomes" id="UP000011910">
    <property type="component" value="Unassembled WGS sequence"/>
</dbReference>
<keyword evidence="2" id="KW-1185">Reference proteome</keyword>
<comment type="caution">
    <text evidence="1">The sequence shown here is derived from an EMBL/GenBank/DDBJ whole genome shotgun (WGS) entry which is preliminary data.</text>
</comment>
<sequence>MINQAFKKQCMRVWVAWIGLLMAACQTEGRVERLSTAAETAYTLCRAPALAPGVGLRVALDTAAGGMLHLYLLLHNTSRKALTVAPGRANLLTADQRPQEPLQALAGFALGPGQEQEIQLGYQPVNDLYLYQRTGLRGPWQQQYRLPLSFIGELSDTLSFCFEPQAYLAYSLQREQHRPRLYRPSAAIKTREAAARQEVYWQRLLGRADTVALAPAYFTDQDFFNAGVNLRHSLFALNDSLYLSLFITNNAAIMLEIVPHNIWLQTAEGVHAPVKLLGYSYQQQQAQVLLPGDRLRLGLVYTAPAADSVLLRLGGLGLHPLEAPLFWEDFMFVQE</sequence>
<dbReference type="EMBL" id="AODQ01000007">
    <property type="protein sequence ID" value="EMR04340.1"/>
    <property type="molecule type" value="Genomic_DNA"/>
</dbReference>
<reference evidence="1 2" key="1">
    <citation type="journal article" date="2013" name="Genome Announc.">
        <title>Draft Genome Sequence of Cesiribacter andamanensis Strain AMV16T, Isolated from a Soil Sample from a Mud Volcano in the Andaman Islands, India.</title>
        <authorList>
            <person name="Shivaji S."/>
            <person name="Ara S."/>
            <person name="Begum Z."/>
            <person name="Srinivas T.N."/>
            <person name="Singh A."/>
            <person name="Kumar Pinnaka A."/>
        </authorList>
    </citation>
    <scope>NUCLEOTIDE SEQUENCE [LARGE SCALE GENOMIC DNA]</scope>
    <source>
        <strain evidence="1 2">AMV16</strain>
    </source>
</reference>
<name>M7NRM7_9BACT</name>
<evidence type="ECO:0000313" key="2">
    <source>
        <dbReference type="Proteomes" id="UP000011910"/>
    </source>
</evidence>